<dbReference type="SUPFAM" id="SSF63411">
    <property type="entry name" value="LuxS/MPP-like metallohydrolase"/>
    <property type="match status" value="2"/>
</dbReference>
<feature type="chain" id="PRO_5035251128" evidence="1">
    <location>
        <begin position="20"/>
        <end position="681"/>
    </location>
</feature>
<dbReference type="InterPro" id="IPR007863">
    <property type="entry name" value="Peptidase_M16_C"/>
</dbReference>
<dbReference type="GO" id="GO:0046872">
    <property type="term" value="F:metal ion binding"/>
    <property type="evidence" value="ECO:0007669"/>
    <property type="project" value="InterPro"/>
</dbReference>
<accession>A0A8J7FL33</accession>
<dbReference type="PANTHER" id="PTHR11851">
    <property type="entry name" value="METALLOPROTEASE"/>
    <property type="match status" value="1"/>
</dbReference>
<evidence type="ECO:0000313" key="4">
    <source>
        <dbReference type="Proteomes" id="UP000608754"/>
    </source>
</evidence>
<dbReference type="Gene3D" id="3.30.830.10">
    <property type="entry name" value="Metalloenzyme, LuxS/M16 peptidase-like"/>
    <property type="match status" value="2"/>
</dbReference>
<proteinExistence type="predicted"/>
<gene>
    <name evidence="3" type="ORF">IM532_02285</name>
</gene>
<evidence type="ECO:0000256" key="1">
    <source>
        <dbReference type="SAM" id="SignalP"/>
    </source>
</evidence>
<dbReference type="Pfam" id="PF05193">
    <property type="entry name" value="Peptidase_M16_C"/>
    <property type="match status" value="1"/>
</dbReference>
<evidence type="ECO:0000313" key="3">
    <source>
        <dbReference type="EMBL" id="MBF0596302.1"/>
    </source>
</evidence>
<protein>
    <submittedName>
        <fullName evidence="3">Insulinase family protein</fullName>
    </submittedName>
</protein>
<dbReference type="Proteomes" id="UP000608754">
    <property type="component" value="Unassembled WGS sequence"/>
</dbReference>
<reference evidence="3" key="1">
    <citation type="submission" date="2020-10" db="EMBL/GenBank/DDBJ databases">
        <authorList>
            <person name="Lu T."/>
            <person name="Wang Q."/>
            <person name="Han X."/>
        </authorList>
    </citation>
    <scope>NUCLEOTIDE SEQUENCE</scope>
    <source>
        <strain evidence="3">WQ 117</strain>
    </source>
</reference>
<dbReference type="InterPro" id="IPR050361">
    <property type="entry name" value="MPP/UQCRC_Complex"/>
</dbReference>
<dbReference type="PANTHER" id="PTHR11851:SF224">
    <property type="entry name" value="PROCESSING PROTEASE"/>
    <property type="match status" value="1"/>
</dbReference>
<keyword evidence="4" id="KW-1185">Reference proteome</keyword>
<dbReference type="RefSeq" id="WP_194181826.1">
    <property type="nucleotide sequence ID" value="NZ_JADGIK010000001.1"/>
</dbReference>
<dbReference type="EMBL" id="JADGIK010000001">
    <property type="protein sequence ID" value="MBF0596302.1"/>
    <property type="molecule type" value="Genomic_DNA"/>
</dbReference>
<dbReference type="InterPro" id="IPR011249">
    <property type="entry name" value="Metalloenz_LuxS/M16"/>
</dbReference>
<keyword evidence="1" id="KW-0732">Signal</keyword>
<feature type="signal peptide" evidence="1">
    <location>
        <begin position="1"/>
        <end position="19"/>
    </location>
</feature>
<dbReference type="AlphaFoldDB" id="A0A8J7FL33"/>
<name>A0A8J7FL33_9FLAO</name>
<feature type="domain" description="Peptidase M16 C-terminal" evidence="2">
    <location>
        <begin position="197"/>
        <end position="374"/>
    </location>
</feature>
<evidence type="ECO:0000259" key="2">
    <source>
        <dbReference type="Pfam" id="PF05193"/>
    </source>
</evidence>
<sequence>MKTKILTLAFAFFAISLQAQEIIPMPKPGPAPTINIGKPNEFKLKNGLTVIVVENHKLPRVSATLTIDNPPFALGVKKGTESLLSEMLGTGTKNISKEEFNERIEFLGANVSLWESGGSASSLKKYFNEVFGFMADGALNPNFTQAEFEAVKARYIEGLKSDEKSVETAAARVRDILIYGKNHPFAEYDTQEKIEAITLADVQEYYNKYYKPNNAYLIVVGDITTKEVKKLSNKLFKNWKKGDLNIPVLPQVAEVKKTEVDIIDMPNAVQSVVGLGYPVQLTKNDPDYYAVQVASSILGGDFNSKLNMNLREANGWTYGARGGVSDSRYIGTFTTNATVRNDVTDGAVKETLKEVKSMTLEKIDAKQLEEVKAKFLGNFILTLERPQTVANQALTIKTNQLDPSFYTNYIKNINAVTVDDVLRVSKKYFRPDQARIIVTGKTEQIAEGLEALGYPVNYYDKYGNQIAKPAPSAKQTDVTVAQISENFFKAIGGADKAKSVKTIVQKGKIEAMGMAGDFELKTATPNKTAQTISFGGMSIKQTFDGTKGVLNQAGQKMDLPEELTAPLKEINALFAPLSSAYQSAKVEGIVKEEGKELYKVVISSINRVDYYDVATGLLYKTEQTMKTPQGEMASTITYQAYKVFDGVQVPVEFTSEAMGQAMKITISDAQINKNVSDADFK</sequence>
<organism evidence="3 4">
    <name type="scientific">Faecalibacter rhinopitheci</name>
    <dbReference type="NCBI Taxonomy" id="2779678"/>
    <lineage>
        <taxon>Bacteria</taxon>
        <taxon>Pseudomonadati</taxon>
        <taxon>Bacteroidota</taxon>
        <taxon>Flavobacteriia</taxon>
        <taxon>Flavobacteriales</taxon>
        <taxon>Weeksellaceae</taxon>
        <taxon>Faecalibacter</taxon>
    </lineage>
</organism>
<comment type="caution">
    <text evidence="3">The sequence shown here is derived from an EMBL/GenBank/DDBJ whole genome shotgun (WGS) entry which is preliminary data.</text>
</comment>